<dbReference type="InterPro" id="IPR001126">
    <property type="entry name" value="UmuC"/>
</dbReference>
<keyword evidence="11 15" id="KW-0239">DNA-directed DNA polymerase</keyword>
<evidence type="ECO:0000256" key="10">
    <source>
        <dbReference type="ARBA" id="ARBA00022842"/>
    </source>
</evidence>
<evidence type="ECO:0000256" key="12">
    <source>
        <dbReference type="ARBA" id="ARBA00023125"/>
    </source>
</evidence>
<dbReference type="InterPro" id="IPR050116">
    <property type="entry name" value="DNA_polymerase-Y"/>
</dbReference>
<dbReference type="InterPro" id="IPR053848">
    <property type="entry name" value="IMS_HHH_1"/>
</dbReference>
<keyword evidence="3 15" id="KW-0515">Mutator protein</keyword>
<evidence type="ECO:0000256" key="4">
    <source>
        <dbReference type="ARBA" id="ARBA00022490"/>
    </source>
</evidence>
<feature type="active site" evidence="15">
    <location>
        <position position="105"/>
    </location>
</feature>
<comment type="cofactor">
    <cofactor evidence="15">
        <name>Mg(2+)</name>
        <dbReference type="ChEBI" id="CHEBI:18420"/>
    </cofactor>
    <text evidence="15">Binds 2 magnesium ions per subunit.</text>
</comment>
<dbReference type="GO" id="GO:0006281">
    <property type="term" value="P:DNA repair"/>
    <property type="evidence" value="ECO:0007669"/>
    <property type="project" value="UniProtKB-UniRule"/>
</dbReference>
<dbReference type="Gene3D" id="1.10.150.20">
    <property type="entry name" value="5' to 3' exonuclease, C-terminal subdomain"/>
    <property type="match status" value="1"/>
</dbReference>
<dbReference type="Gene3D" id="3.30.70.270">
    <property type="match status" value="1"/>
</dbReference>
<dbReference type="GO" id="GO:0003684">
    <property type="term" value="F:damaged DNA binding"/>
    <property type="evidence" value="ECO:0007669"/>
    <property type="project" value="InterPro"/>
</dbReference>
<evidence type="ECO:0000256" key="14">
    <source>
        <dbReference type="ARBA" id="ARBA00049244"/>
    </source>
</evidence>
<keyword evidence="5 15" id="KW-0808">Transferase</keyword>
<sequence>MQRKIIHIDMDCFYAAVEMRDNPSLRDKPIAVGGQASGRGVIATCNYQARAFGVRSAMPTHKAQQLCPDLVLVPHRMEVYKAVSQQIHAIFRQYTELVEPLSLDEAFLDVTGKPHCQGSATRMAEAIRADIYAATGLTASAGVAPNKFLAKVASDENKPNGQMVVAPEQAAEFAARLPLKRIPGVGPKTSERLQRLGLSCGKDVLALTAVELEQMLGKFGPVLWQRCQGLDERPVEPSRIRKSVGVETTLAKDLPTVDACLAQLQTLVPELRRRLAKSQRSIKGQTVKLKFSDFELTTVSQQSQQLNPGLFEALLTIAFNRGGGRAVRLVGIQVELADARTLKQLTLPL</sequence>
<feature type="domain" description="UmuC" evidence="16">
    <location>
        <begin position="5"/>
        <end position="186"/>
    </location>
</feature>
<evidence type="ECO:0000256" key="15">
    <source>
        <dbReference type="HAMAP-Rule" id="MF_01113"/>
    </source>
</evidence>
<dbReference type="RefSeq" id="WP_090361789.1">
    <property type="nucleotide sequence ID" value="NZ_FNEM01000002.1"/>
</dbReference>
<feature type="binding site" evidence="15">
    <location>
        <position position="104"/>
    </location>
    <ligand>
        <name>Mg(2+)</name>
        <dbReference type="ChEBI" id="CHEBI:18420"/>
    </ligand>
</feature>
<gene>
    <name evidence="15" type="primary">dinB</name>
    <name evidence="17" type="ORF">SAMN04488540_102142</name>
</gene>
<dbReference type="Pfam" id="PF00817">
    <property type="entry name" value="IMS"/>
    <property type="match status" value="1"/>
</dbReference>
<comment type="catalytic activity">
    <reaction evidence="14 15">
        <text>DNA(n) + a 2'-deoxyribonucleoside 5'-triphosphate = DNA(n+1) + diphosphate</text>
        <dbReference type="Rhea" id="RHEA:22508"/>
        <dbReference type="Rhea" id="RHEA-COMP:17339"/>
        <dbReference type="Rhea" id="RHEA-COMP:17340"/>
        <dbReference type="ChEBI" id="CHEBI:33019"/>
        <dbReference type="ChEBI" id="CHEBI:61560"/>
        <dbReference type="ChEBI" id="CHEBI:173112"/>
        <dbReference type="EC" id="2.7.7.7"/>
    </reaction>
</comment>
<evidence type="ECO:0000256" key="13">
    <source>
        <dbReference type="ARBA" id="ARBA00023204"/>
    </source>
</evidence>
<dbReference type="GO" id="GO:0003887">
    <property type="term" value="F:DNA-directed DNA polymerase activity"/>
    <property type="evidence" value="ECO:0007669"/>
    <property type="project" value="UniProtKB-UniRule"/>
</dbReference>
<name>A0A1G8LQW3_9GAMM</name>
<reference evidence="18" key="1">
    <citation type="submission" date="2016-10" db="EMBL/GenBank/DDBJ databases">
        <authorList>
            <person name="Varghese N."/>
            <person name="Submissions S."/>
        </authorList>
    </citation>
    <scope>NUCLEOTIDE SEQUENCE [LARGE SCALE GENOMIC DNA]</scope>
    <source>
        <strain evidence="18">DSM 23317</strain>
    </source>
</reference>
<proteinExistence type="inferred from homology"/>
<keyword evidence="12 15" id="KW-0238">DNA-binding</keyword>
<feature type="site" description="Substrate discrimination" evidence="15">
    <location>
        <position position="14"/>
    </location>
</feature>
<dbReference type="InterPro" id="IPR043502">
    <property type="entry name" value="DNA/RNA_pol_sf"/>
</dbReference>
<dbReference type="Gene3D" id="3.40.1170.60">
    <property type="match status" value="1"/>
</dbReference>
<keyword evidence="7 15" id="KW-0235">DNA replication</keyword>
<keyword evidence="4 15" id="KW-0963">Cytoplasm</keyword>
<accession>A0A1G8LQW3</accession>
<evidence type="ECO:0000256" key="5">
    <source>
        <dbReference type="ARBA" id="ARBA00022679"/>
    </source>
</evidence>
<dbReference type="SUPFAM" id="SSF56672">
    <property type="entry name" value="DNA/RNA polymerases"/>
    <property type="match status" value="1"/>
</dbReference>
<evidence type="ECO:0000256" key="7">
    <source>
        <dbReference type="ARBA" id="ARBA00022705"/>
    </source>
</evidence>
<dbReference type="CDD" id="cd03586">
    <property type="entry name" value="PolY_Pol_IV_kappa"/>
    <property type="match status" value="1"/>
</dbReference>
<dbReference type="EC" id="2.7.7.7" evidence="15"/>
<dbReference type="PANTHER" id="PTHR11076:SF33">
    <property type="entry name" value="DNA POLYMERASE KAPPA"/>
    <property type="match status" value="1"/>
</dbReference>
<evidence type="ECO:0000256" key="9">
    <source>
        <dbReference type="ARBA" id="ARBA00022763"/>
    </source>
</evidence>
<dbReference type="PROSITE" id="PS50173">
    <property type="entry name" value="UMUC"/>
    <property type="match status" value="1"/>
</dbReference>
<evidence type="ECO:0000256" key="3">
    <source>
        <dbReference type="ARBA" id="ARBA00022457"/>
    </source>
</evidence>
<dbReference type="InterPro" id="IPR043128">
    <property type="entry name" value="Rev_trsase/Diguanyl_cyclase"/>
</dbReference>
<comment type="function">
    <text evidence="15">Poorly processive, error-prone DNA polymerase involved in untargeted mutagenesis. Copies undamaged DNA at stalled replication forks, which arise in vivo from mismatched or misaligned primer ends. These misaligned primers can be extended by PolIV. Exhibits no 3'-5' exonuclease (proofreading) activity. May be involved in translesional synthesis, in conjunction with the beta clamp from PolIII.</text>
</comment>
<keyword evidence="13 15" id="KW-0234">DNA repair</keyword>
<dbReference type="NCBIfam" id="NF002677">
    <property type="entry name" value="PRK02406.1"/>
    <property type="match status" value="1"/>
</dbReference>
<dbReference type="InterPro" id="IPR022880">
    <property type="entry name" value="DNApol_IV"/>
</dbReference>
<dbReference type="AlphaFoldDB" id="A0A1G8LQW3"/>
<dbReference type="Pfam" id="PF21999">
    <property type="entry name" value="IMS_HHH_1"/>
    <property type="match status" value="1"/>
</dbReference>
<evidence type="ECO:0000256" key="2">
    <source>
        <dbReference type="ARBA" id="ARBA00010945"/>
    </source>
</evidence>
<protein>
    <recommendedName>
        <fullName evidence="15">DNA polymerase IV</fullName>
        <shortName evidence="15">Pol IV</shortName>
        <ecNumber evidence="15">2.7.7.7</ecNumber>
    </recommendedName>
</protein>
<keyword evidence="10 15" id="KW-0460">Magnesium</keyword>
<evidence type="ECO:0000313" key="18">
    <source>
        <dbReference type="Proteomes" id="UP000199527"/>
    </source>
</evidence>
<evidence type="ECO:0000256" key="1">
    <source>
        <dbReference type="ARBA" id="ARBA00004496"/>
    </source>
</evidence>
<comment type="subcellular location">
    <subcellularLocation>
        <location evidence="1 15">Cytoplasm</location>
    </subcellularLocation>
</comment>
<evidence type="ECO:0000313" key="17">
    <source>
        <dbReference type="EMBL" id="SDI58056.1"/>
    </source>
</evidence>
<dbReference type="GO" id="GO:0005829">
    <property type="term" value="C:cytosol"/>
    <property type="evidence" value="ECO:0007669"/>
    <property type="project" value="TreeGrafter"/>
</dbReference>
<dbReference type="GO" id="GO:0000287">
    <property type="term" value="F:magnesium ion binding"/>
    <property type="evidence" value="ECO:0007669"/>
    <property type="project" value="UniProtKB-UniRule"/>
</dbReference>
<dbReference type="SUPFAM" id="SSF100879">
    <property type="entry name" value="Lesion bypass DNA polymerase (Y-family), little finger domain"/>
    <property type="match status" value="1"/>
</dbReference>
<dbReference type="OrthoDB" id="9808813at2"/>
<keyword evidence="8 15" id="KW-0479">Metal-binding</keyword>
<organism evidence="17 18">
    <name type="scientific">Ferrimonas sediminum</name>
    <dbReference type="NCBI Taxonomy" id="718193"/>
    <lineage>
        <taxon>Bacteria</taxon>
        <taxon>Pseudomonadati</taxon>
        <taxon>Pseudomonadota</taxon>
        <taxon>Gammaproteobacteria</taxon>
        <taxon>Alteromonadales</taxon>
        <taxon>Ferrimonadaceae</taxon>
        <taxon>Ferrimonas</taxon>
    </lineage>
</organism>
<evidence type="ECO:0000256" key="6">
    <source>
        <dbReference type="ARBA" id="ARBA00022695"/>
    </source>
</evidence>
<comment type="similarity">
    <text evidence="2 15">Belongs to the DNA polymerase type-Y family.</text>
</comment>
<dbReference type="HAMAP" id="MF_01113">
    <property type="entry name" value="DNApol_IV"/>
    <property type="match status" value="1"/>
</dbReference>
<dbReference type="PANTHER" id="PTHR11076">
    <property type="entry name" value="DNA REPAIR POLYMERASE UMUC / TRANSFERASE FAMILY MEMBER"/>
    <property type="match status" value="1"/>
</dbReference>
<dbReference type="GO" id="GO:0042276">
    <property type="term" value="P:error-prone translesion synthesis"/>
    <property type="evidence" value="ECO:0007669"/>
    <property type="project" value="TreeGrafter"/>
</dbReference>
<dbReference type="Proteomes" id="UP000199527">
    <property type="component" value="Unassembled WGS sequence"/>
</dbReference>
<dbReference type="FunFam" id="3.40.1170.60:FF:000001">
    <property type="entry name" value="DNA polymerase IV"/>
    <property type="match status" value="1"/>
</dbReference>
<dbReference type="Gene3D" id="3.30.1490.100">
    <property type="entry name" value="DNA polymerase, Y-family, little finger domain"/>
    <property type="match status" value="1"/>
</dbReference>
<evidence type="ECO:0000256" key="11">
    <source>
        <dbReference type="ARBA" id="ARBA00022932"/>
    </source>
</evidence>
<dbReference type="InterPro" id="IPR017961">
    <property type="entry name" value="DNA_pol_Y-fam_little_finger"/>
</dbReference>
<evidence type="ECO:0000259" key="16">
    <source>
        <dbReference type="PROSITE" id="PS50173"/>
    </source>
</evidence>
<dbReference type="InterPro" id="IPR036775">
    <property type="entry name" value="DNA_pol_Y-fam_lit_finger_sf"/>
</dbReference>
<comment type="subunit">
    <text evidence="15">Monomer.</text>
</comment>
<keyword evidence="9 15" id="KW-0227">DNA damage</keyword>
<dbReference type="EMBL" id="FNEM01000002">
    <property type="protein sequence ID" value="SDI58056.1"/>
    <property type="molecule type" value="Genomic_DNA"/>
</dbReference>
<dbReference type="Pfam" id="PF11799">
    <property type="entry name" value="IMS_C"/>
    <property type="match status" value="1"/>
</dbReference>
<evidence type="ECO:0000256" key="8">
    <source>
        <dbReference type="ARBA" id="ARBA00022723"/>
    </source>
</evidence>
<keyword evidence="6 15" id="KW-0548">Nucleotidyltransferase</keyword>
<dbReference type="GO" id="GO:0009432">
    <property type="term" value="P:SOS response"/>
    <property type="evidence" value="ECO:0007669"/>
    <property type="project" value="TreeGrafter"/>
</dbReference>
<dbReference type="GO" id="GO:0006261">
    <property type="term" value="P:DNA-templated DNA replication"/>
    <property type="evidence" value="ECO:0007669"/>
    <property type="project" value="UniProtKB-UniRule"/>
</dbReference>
<feature type="binding site" evidence="15">
    <location>
        <position position="9"/>
    </location>
    <ligand>
        <name>Mg(2+)</name>
        <dbReference type="ChEBI" id="CHEBI:18420"/>
    </ligand>
</feature>
<keyword evidence="18" id="KW-1185">Reference proteome</keyword>